<dbReference type="EMBL" id="VSSQ01057087">
    <property type="protein sequence ID" value="MPN10897.1"/>
    <property type="molecule type" value="Genomic_DNA"/>
</dbReference>
<keyword evidence="1" id="KW-0812">Transmembrane</keyword>
<evidence type="ECO:0000313" key="2">
    <source>
        <dbReference type="EMBL" id="MPN10897.1"/>
    </source>
</evidence>
<dbReference type="AlphaFoldDB" id="A0A645F9H9"/>
<keyword evidence="1" id="KW-1133">Transmembrane helix</keyword>
<keyword evidence="1" id="KW-0472">Membrane</keyword>
<name>A0A645F9H9_9ZZZZ</name>
<comment type="caution">
    <text evidence="2">The sequence shown here is derived from an EMBL/GenBank/DDBJ whole genome shotgun (WGS) entry which is preliminary data.</text>
</comment>
<evidence type="ECO:0000256" key="1">
    <source>
        <dbReference type="SAM" id="Phobius"/>
    </source>
</evidence>
<feature type="transmembrane region" description="Helical" evidence="1">
    <location>
        <begin position="53"/>
        <end position="70"/>
    </location>
</feature>
<reference evidence="2" key="1">
    <citation type="submission" date="2019-08" db="EMBL/GenBank/DDBJ databases">
        <authorList>
            <person name="Kucharzyk K."/>
            <person name="Murdoch R.W."/>
            <person name="Higgins S."/>
            <person name="Loffler F."/>
        </authorList>
    </citation>
    <scope>NUCLEOTIDE SEQUENCE</scope>
</reference>
<organism evidence="2">
    <name type="scientific">bioreactor metagenome</name>
    <dbReference type="NCBI Taxonomy" id="1076179"/>
    <lineage>
        <taxon>unclassified sequences</taxon>
        <taxon>metagenomes</taxon>
        <taxon>ecological metagenomes</taxon>
    </lineage>
</organism>
<proteinExistence type="predicted"/>
<sequence length="105" mass="11669">MMPACKSKPQAIFITVVSASPGFSVPEAAASCFALLLHAVVNTKDTIKTNRNILFLLLIIFFLLTAVTSTNEIEQKCCFNILPYTFNTIEAAKFKQIEFFYALNP</sequence>
<accession>A0A645F9H9</accession>
<protein>
    <submittedName>
        <fullName evidence="2">Uncharacterized protein</fullName>
    </submittedName>
</protein>
<gene>
    <name evidence="2" type="ORF">SDC9_158194</name>
</gene>